<dbReference type="GO" id="GO:0019901">
    <property type="term" value="F:protein kinase binding"/>
    <property type="evidence" value="ECO:0007669"/>
    <property type="project" value="TreeGrafter"/>
</dbReference>
<feature type="compositionally biased region" description="Polar residues" evidence="2">
    <location>
        <begin position="211"/>
        <end position="222"/>
    </location>
</feature>
<feature type="compositionally biased region" description="Polar residues" evidence="2">
    <location>
        <begin position="335"/>
        <end position="362"/>
    </location>
</feature>
<feature type="compositionally biased region" description="Polar residues" evidence="2">
    <location>
        <begin position="463"/>
        <end position="479"/>
    </location>
</feature>
<feature type="compositionally biased region" description="Polar residues" evidence="2">
    <location>
        <begin position="270"/>
        <end position="279"/>
    </location>
</feature>
<dbReference type="Proteomes" id="UP000243723">
    <property type="component" value="Unassembled WGS sequence"/>
</dbReference>
<dbReference type="SUPFAM" id="SSF81296">
    <property type="entry name" value="E set domains"/>
    <property type="match status" value="1"/>
</dbReference>
<dbReference type="GO" id="GO:0005634">
    <property type="term" value="C:nucleus"/>
    <property type="evidence" value="ECO:0007669"/>
    <property type="project" value="TreeGrafter"/>
</dbReference>
<evidence type="ECO:0000256" key="2">
    <source>
        <dbReference type="SAM" id="MobiDB-lite"/>
    </source>
</evidence>
<dbReference type="InterPro" id="IPR013783">
    <property type="entry name" value="Ig-like_fold"/>
</dbReference>
<feature type="compositionally biased region" description="Polar residues" evidence="2">
    <location>
        <begin position="156"/>
        <end position="168"/>
    </location>
</feature>
<organism evidence="4 5">
    <name type="scientific">Elsinoe australis</name>
    <dbReference type="NCBI Taxonomy" id="40998"/>
    <lineage>
        <taxon>Eukaryota</taxon>
        <taxon>Fungi</taxon>
        <taxon>Dikarya</taxon>
        <taxon>Ascomycota</taxon>
        <taxon>Pezizomycotina</taxon>
        <taxon>Dothideomycetes</taxon>
        <taxon>Dothideomycetidae</taxon>
        <taxon>Myriangiales</taxon>
        <taxon>Elsinoaceae</taxon>
        <taxon>Elsinoe</taxon>
    </lineage>
</organism>
<dbReference type="PANTHER" id="PTHR10343:SF81">
    <property type="entry name" value="CRUCIFORM DNA-RECOGNIZING PROTEIN 1-RELATED"/>
    <property type="match status" value="1"/>
</dbReference>
<reference evidence="4 5" key="1">
    <citation type="submission" date="2017-05" db="EMBL/GenBank/DDBJ databases">
        <title>Draft genome sequence of Elsinoe australis.</title>
        <authorList>
            <person name="Cheng Q."/>
        </authorList>
    </citation>
    <scope>NUCLEOTIDE SEQUENCE [LARGE SCALE GENOMIC DNA]</scope>
    <source>
        <strain evidence="4 5">NL1</strain>
    </source>
</reference>
<sequence length="752" mass="77491">MGSYVFKWPHAANEVYVTGTFDDWSKSQKLENTGSGFEKKVDLHNANEKIYYKFVVDGNWTTDHTAPSETDHEGNVNNVLKPEHVLSSAAPTSSTAALAGQVPLEKEKGPSSELPGQFPETPANENQSFSVNPLPATSGASNPIKLAPGEKVPESSKYTSDTVGSNVTLDKESYERGGSGATEQTFSVNPIPATSGAGNPVSLAPGEKVPDSSSYTNNTLDSNVRLDKESYEKGGSGASEQTFSVNPIPATAGAGNPIKLASGDKVPEPSSYTSGTIDSNVRLDKESYEKSGSGPPQLPPVLNKQEEAEAGGASMFGVPPVGSGIIPESSLPMRGQQQQDNSADGPTISSAAPQSTTAQLAGQQPIEPRGVPHVVADSQKTAHAAPEASQSTEAVQEKAQVEEEIKDKIPEAPATSESGALGKSEKGVLGAAAAGVAGAAAATTAQLAGKQPIEPRGVPEVVTESQQTAHASPEASKSTEAVQEKAQVEEEIKEKVPEAPATSESGLLGKSEKGVIGTAAAGVAAAGAAAAGAAYAAKDKVAETTGTQPEKILPTTVQDTTVGATGDKTYPQTNGVPEIVTESQEKAHADPEASASAEAVKEKSEVEKELEQKVKPTQEAGEPAPTATAATSATAPVKTPGSKPSSDYKVDAPGRTLEPNPAGKADESRDVSPMTKPGEASAAPKQNETTVTAGGPSTPQKARRTSSFFRKTPATPDSTRTPQSDTASPSSDAKKNKRKSFFGKIKEKLSSH</sequence>
<dbReference type="InterPro" id="IPR032640">
    <property type="entry name" value="AMPK1_CBM"/>
</dbReference>
<feature type="region of interest" description="Disordered" evidence="2">
    <location>
        <begin position="532"/>
        <end position="752"/>
    </location>
</feature>
<dbReference type="InterPro" id="IPR014756">
    <property type="entry name" value="Ig_E-set"/>
</dbReference>
<feature type="compositionally biased region" description="Low complexity" evidence="2">
    <location>
        <begin position="617"/>
        <end position="640"/>
    </location>
</feature>
<comment type="caution">
    <text evidence="4">The sequence shown here is derived from an EMBL/GenBank/DDBJ whole genome shotgun (WGS) entry which is preliminary data.</text>
</comment>
<dbReference type="CDD" id="cd02859">
    <property type="entry name" value="E_set_AMPKbeta_like_N"/>
    <property type="match status" value="1"/>
</dbReference>
<keyword evidence="5" id="KW-1185">Reference proteome</keyword>
<dbReference type="OrthoDB" id="5873279at2759"/>
<feature type="domain" description="AMP-activated protein kinase glycogen-binding" evidence="3">
    <location>
        <begin position="4"/>
        <end position="81"/>
    </location>
</feature>
<dbReference type="InterPro" id="IPR050827">
    <property type="entry name" value="CRP1_MDG1_kinase"/>
</dbReference>
<dbReference type="STRING" id="40998.A0A2P8ADY3"/>
<dbReference type="EMBL" id="NHZQ01000016">
    <property type="protein sequence ID" value="PSK58654.1"/>
    <property type="molecule type" value="Genomic_DNA"/>
</dbReference>
<feature type="compositionally biased region" description="Basic and acidic residues" evidence="2">
    <location>
        <begin position="482"/>
        <end position="497"/>
    </location>
</feature>
<dbReference type="GO" id="GO:0007165">
    <property type="term" value="P:signal transduction"/>
    <property type="evidence" value="ECO:0007669"/>
    <property type="project" value="TreeGrafter"/>
</dbReference>
<feature type="compositionally biased region" description="Basic and acidic residues" evidence="2">
    <location>
        <begin position="395"/>
        <end position="410"/>
    </location>
</feature>
<dbReference type="PANTHER" id="PTHR10343">
    <property type="entry name" value="5'-AMP-ACTIVATED PROTEIN KINASE , BETA SUBUNIT"/>
    <property type="match status" value="1"/>
</dbReference>
<protein>
    <submittedName>
        <fullName evidence="4">Cruciform DNA-recognizing protein 1</fullName>
    </submittedName>
</protein>
<evidence type="ECO:0000256" key="1">
    <source>
        <dbReference type="ARBA" id="ARBA00038216"/>
    </source>
</evidence>
<accession>A0A2P8ADY3</accession>
<feature type="compositionally biased region" description="Low complexity" evidence="2">
    <location>
        <begin position="427"/>
        <end position="451"/>
    </location>
</feature>
<name>A0A2P8ADY3_9PEZI</name>
<dbReference type="GO" id="GO:0005737">
    <property type="term" value="C:cytoplasm"/>
    <property type="evidence" value="ECO:0007669"/>
    <property type="project" value="TreeGrafter"/>
</dbReference>
<evidence type="ECO:0000313" key="5">
    <source>
        <dbReference type="Proteomes" id="UP000243723"/>
    </source>
</evidence>
<comment type="similarity">
    <text evidence="1">Belongs to the CRP1/MDG1 family.</text>
</comment>
<gene>
    <name evidence="4" type="ORF">B9Z65_6669</name>
</gene>
<feature type="compositionally biased region" description="Basic and acidic residues" evidence="2">
    <location>
        <begin position="599"/>
        <end position="616"/>
    </location>
</feature>
<dbReference type="AlphaFoldDB" id="A0A2P8ADY3"/>
<evidence type="ECO:0000313" key="4">
    <source>
        <dbReference type="EMBL" id="PSK58654.1"/>
    </source>
</evidence>
<dbReference type="GO" id="GO:0031588">
    <property type="term" value="C:nucleotide-activated protein kinase complex"/>
    <property type="evidence" value="ECO:0007669"/>
    <property type="project" value="TreeGrafter"/>
</dbReference>
<feature type="region of interest" description="Disordered" evidence="2">
    <location>
        <begin position="103"/>
        <end position="511"/>
    </location>
</feature>
<feature type="compositionally biased region" description="Polar residues" evidence="2">
    <location>
        <begin position="684"/>
        <end position="731"/>
    </location>
</feature>
<dbReference type="Pfam" id="PF16561">
    <property type="entry name" value="AMPK1_CBM"/>
    <property type="match status" value="1"/>
</dbReference>
<evidence type="ECO:0000259" key="3">
    <source>
        <dbReference type="Pfam" id="PF16561"/>
    </source>
</evidence>
<dbReference type="Gene3D" id="2.60.40.10">
    <property type="entry name" value="Immunoglobulins"/>
    <property type="match status" value="1"/>
</dbReference>
<proteinExistence type="inferred from homology"/>